<dbReference type="AlphaFoldDB" id="A0A7T7XPY3"/>
<evidence type="ECO:0000313" key="2">
    <source>
        <dbReference type="Proteomes" id="UP000595917"/>
    </source>
</evidence>
<accession>A0A7T7XPY3</accession>
<dbReference type="RefSeq" id="WP_215627654.1">
    <property type="nucleotide sequence ID" value="NZ_CP067089.2"/>
</dbReference>
<dbReference type="Proteomes" id="UP000595917">
    <property type="component" value="Chromosome"/>
</dbReference>
<reference evidence="1" key="1">
    <citation type="submission" date="2021-01" db="EMBL/GenBank/DDBJ databases">
        <title>Description of Breznakiella homolactica.</title>
        <authorList>
            <person name="Song Y."/>
            <person name="Brune A."/>
        </authorList>
    </citation>
    <scope>NUCLEOTIDE SEQUENCE</scope>
    <source>
        <strain evidence="1">RmG30</strain>
    </source>
</reference>
<dbReference type="EMBL" id="CP067089">
    <property type="protein sequence ID" value="QQO10350.1"/>
    <property type="molecule type" value="Genomic_DNA"/>
</dbReference>
<protein>
    <submittedName>
        <fullName evidence="1">Uncharacterized protein</fullName>
    </submittedName>
</protein>
<sequence length="130" mass="15854">MENIITLEYKEELRRDFTKNYLKIIYNKKTEIYNEIYLYNYEHGIIEITNGVKTVHRWENEEEAQSHSYLNRRYTATFLDGEINDIELEKEIINELLKYLGTIFIKKEEETIINKMLEYIRKLFFNTLPG</sequence>
<gene>
    <name evidence="1" type="ORF">JFL75_05375</name>
</gene>
<dbReference type="KEGG" id="bhc:JFL75_05375"/>
<name>A0A7T7XPY3_9SPIR</name>
<proteinExistence type="predicted"/>
<organism evidence="1 2">
    <name type="scientific">Breznakiella homolactica</name>
    <dbReference type="NCBI Taxonomy" id="2798577"/>
    <lineage>
        <taxon>Bacteria</taxon>
        <taxon>Pseudomonadati</taxon>
        <taxon>Spirochaetota</taxon>
        <taxon>Spirochaetia</taxon>
        <taxon>Spirochaetales</taxon>
        <taxon>Breznakiellaceae</taxon>
        <taxon>Breznakiella</taxon>
    </lineage>
</organism>
<evidence type="ECO:0000313" key="1">
    <source>
        <dbReference type="EMBL" id="QQO10350.1"/>
    </source>
</evidence>
<keyword evidence="2" id="KW-1185">Reference proteome</keyword>